<dbReference type="OrthoDB" id="3515453at2759"/>
<sequence>MRLAIIISIFSLSTLSLSAVFAQSSQFALVVLSDSKTYNGTTLIPCQKGKQGPYPGLCPLAQLRYPISDLEAAFNLNNTSSQTRNTGFLTYELKNRQTSNGIADVKAPMAFNNKGSYQVPVFGYASFDTASKVSFNEKNYLGTMEGSSHRMEFWVSDAAAFFLRESEYFEGILVSLSVKVVFTKISGFFYVVGKVIFKHHEFTQNARL</sequence>
<dbReference type="HOGENOM" id="CLU_1320995_0_0_1"/>
<dbReference type="KEGG" id="glz:GLAREA_05768"/>
<dbReference type="Proteomes" id="UP000016922">
    <property type="component" value="Unassembled WGS sequence"/>
</dbReference>
<keyword evidence="1" id="KW-0732">Signal</keyword>
<proteinExistence type="predicted"/>
<keyword evidence="3" id="KW-1185">Reference proteome</keyword>
<protein>
    <submittedName>
        <fullName evidence="2">Uncharacterized protein</fullName>
    </submittedName>
</protein>
<gene>
    <name evidence="2" type="ORF">GLAREA_05768</name>
</gene>
<dbReference type="RefSeq" id="XP_008077248.1">
    <property type="nucleotide sequence ID" value="XM_008079057.1"/>
</dbReference>
<feature type="chain" id="PRO_5004519799" evidence="1">
    <location>
        <begin position="19"/>
        <end position="208"/>
    </location>
</feature>
<evidence type="ECO:0000313" key="3">
    <source>
        <dbReference type="Proteomes" id="UP000016922"/>
    </source>
</evidence>
<reference evidence="2 3" key="1">
    <citation type="journal article" date="2013" name="BMC Genomics">
        <title>Genomics-driven discovery of the pneumocandin biosynthetic gene cluster in the fungus Glarea lozoyensis.</title>
        <authorList>
            <person name="Chen L."/>
            <person name="Yue Q."/>
            <person name="Zhang X."/>
            <person name="Xiang M."/>
            <person name="Wang C."/>
            <person name="Li S."/>
            <person name="Che Y."/>
            <person name="Ortiz-Lopez F.J."/>
            <person name="Bills G.F."/>
            <person name="Liu X."/>
            <person name="An Z."/>
        </authorList>
    </citation>
    <scope>NUCLEOTIDE SEQUENCE [LARGE SCALE GENOMIC DNA]</scope>
    <source>
        <strain evidence="3">ATCC 20868 / MF5171</strain>
    </source>
</reference>
<dbReference type="EMBL" id="KE145353">
    <property type="protein sequence ID" value="EPE36430.1"/>
    <property type="molecule type" value="Genomic_DNA"/>
</dbReference>
<dbReference type="AlphaFoldDB" id="S3DF92"/>
<dbReference type="GeneID" id="19464822"/>
<organism evidence="2 3">
    <name type="scientific">Glarea lozoyensis (strain ATCC 20868 / MF5171)</name>
    <dbReference type="NCBI Taxonomy" id="1116229"/>
    <lineage>
        <taxon>Eukaryota</taxon>
        <taxon>Fungi</taxon>
        <taxon>Dikarya</taxon>
        <taxon>Ascomycota</taxon>
        <taxon>Pezizomycotina</taxon>
        <taxon>Leotiomycetes</taxon>
        <taxon>Helotiales</taxon>
        <taxon>Helotiaceae</taxon>
        <taxon>Glarea</taxon>
    </lineage>
</organism>
<evidence type="ECO:0000313" key="2">
    <source>
        <dbReference type="EMBL" id="EPE36430.1"/>
    </source>
</evidence>
<name>S3DF92_GLAL2</name>
<feature type="signal peptide" evidence="1">
    <location>
        <begin position="1"/>
        <end position="18"/>
    </location>
</feature>
<evidence type="ECO:0000256" key="1">
    <source>
        <dbReference type="SAM" id="SignalP"/>
    </source>
</evidence>
<accession>S3DF92</accession>